<dbReference type="EMBL" id="JACHFQ010000001">
    <property type="protein sequence ID" value="MBB5224673.1"/>
    <property type="molecule type" value="Genomic_DNA"/>
</dbReference>
<evidence type="ECO:0000259" key="2">
    <source>
        <dbReference type="SMART" id="SM00382"/>
    </source>
</evidence>
<dbReference type="SUPFAM" id="SSF54211">
    <property type="entry name" value="Ribosomal protein S5 domain 2-like"/>
    <property type="match status" value="1"/>
</dbReference>
<keyword evidence="4" id="KW-1185">Reference proteome</keyword>
<evidence type="ECO:0000313" key="4">
    <source>
        <dbReference type="Proteomes" id="UP000518887"/>
    </source>
</evidence>
<dbReference type="InterPro" id="IPR014721">
    <property type="entry name" value="Ribsml_uS5_D2-typ_fold_subgr"/>
</dbReference>
<sequence>MAIYSFSPFGYEGALVTVEVDLRRGIPAIDIVGLADNAVKESRERMRSAIRNSGFEFPMERVLISLSPADLKKEGSGFDLPLALAVLSAQNDKNQSEKGSEGDEADEQILVVGELELSGSIRPVRAIHAAASTAIQAGITKCIVAQANAAEAREVAGMQVFGASNLTEAFEALSKPELFTGTEENKDDFFVPEGSVNVKGVLFPAEDRCMEFADIKNQKKLVRALQVAAAGGHNILAYGPPGCGKTLALSRFQALLPLLTVEESQATTRIHSLAGLLRPDQPLLRIPPFRIPHQTSSVEGMCGGGIHCRPGEISLAHNGVLFLDEAAEFRSSVLQMLRVPIENGMISLSRAGRTTVYPARFQLLVATNPCPCGNYGSSSKVCLCSMKSVEQYWRKFSGPLLDRIDIRIHVDNNTENITVLDQNPPHPCENCCDQTNCEKCEKIQLVGIEEEEEPLSTAKLREQIADAILIQRERQGKRNARLSPQEILDFCKLGREEQALLDSTIDNHDFSQRAVSSILKLSRTIADMEKSVKIKKEHLMEAISLRLDSGPLDLFNGD</sequence>
<feature type="domain" description="AAA+ ATPase" evidence="2">
    <location>
        <begin position="231"/>
        <end position="414"/>
    </location>
</feature>
<protein>
    <submittedName>
        <fullName evidence="3">Magnesium chelatase family protein</fullName>
    </submittedName>
</protein>
<dbReference type="GO" id="GO:0005524">
    <property type="term" value="F:ATP binding"/>
    <property type="evidence" value="ECO:0007669"/>
    <property type="project" value="InterPro"/>
</dbReference>
<dbReference type="PANTHER" id="PTHR32039:SF7">
    <property type="entry name" value="COMPETENCE PROTEIN COMM"/>
    <property type="match status" value="1"/>
</dbReference>
<dbReference type="InterPro" id="IPR000523">
    <property type="entry name" value="Mg_chelatse_chII-like_cat_dom"/>
</dbReference>
<dbReference type="AlphaFoldDB" id="A0A7W8LKQ4"/>
<proteinExistence type="inferred from homology"/>
<dbReference type="Pfam" id="PF01078">
    <property type="entry name" value="Mg_chelatase"/>
    <property type="match status" value="1"/>
</dbReference>
<comment type="caution">
    <text evidence="3">The sequence shown here is derived from an EMBL/GenBank/DDBJ whole genome shotgun (WGS) entry which is preliminary data.</text>
</comment>
<organism evidence="3 4">
    <name type="scientific">Treponema ruminis</name>
    <dbReference type="NCBI Taxonomy" id="744515"/>
    <lineage>
        <taxon>Bacteria</taxon>
        <taxon>Pseudomonadati</taxon>
        <taxon>Spirochaetota</taxon>
        <taxon>Spirochaetia</taxon>
        <taxon>Spirochaetales</taxon>
        <taxon>Treponemataceae</taxon>
        <taxon>Treponema</taxon>
    </lineage>
</organism>
<dbReference type="Pfam" id="PF13335">
    <property type="entry name" value="Mg_chelatase_C"/>
    <property type="match status" value="1"/>
</dbReference>
<gene>
    <name evidence="3" type="ORF">HNP76_000013</name>
</gene>
<dbReference type="RefSeq" id="WP_184656282.1">
    <property type="nucleotide sequence ID" value="NZ_JACHFQ010000001.1"/>
</dbReference>
<dbReference type="InterPro" id="IPR003593">
    <property type="entry name" value="AAA+_ATPase"/>
</dbReference>
<comment type="similarity">
    <text evidence="1">Belongs to the Mg-chelatase subunits D/I family. ComM subfamily.</text>
</comment>
<reference evidence="3 4" key="1">
    <citation type="submission" date="2020-08" db="EMBL/GenBank/DDBJ databases">
        <title>Genomic Encyclopedia of Type Strains, Phase IV (KMG-IV): sequencing the most valuable type-strain genomes for metagenomic binning, comparative biology and taxonomic classification.</title>
        <authorList>
            <person name="Goeker M."/>
        </authorList>
    </citation>
    <scope>NUCLEOTIDE SEQUENCE [LARGE SCALE GENOMIC DNA]</scope>
    <source>
        <strain evidence="3 4">DSM 103462</strain>
    </source>
</reference>
<accession>A0A7W8LKQ4</accession>
<dbReference type="Gene3D" id="3.40.50.300">
    <property type="entry name" value="P-loop containing nucleotide triphosphate hydrolases"/>
    <property type="match status" value="1"/>
</dbReference>
<dbReference type="Pfam" id="PF13541">
    <property type="entry name" value="ChlI"/>
    <property type="match status" value="1"/>
</dbReference>
<evidence type="ECO:0000256" key="1">
    <source>
        <dbReference type="ARBA" id="ARBA00006354"/>
    </source>
</evidence>
<name>A0A7W8LKQ4_9SPIR</name>
<dbReference type="Proteomes" id="UP000518887">
    <property type="component" value="Unassembled WGS sequence"/>
</dbReference>
<dbReference type="SMART" id="SM00382">
    <property type="entry name" value="AAA"/>
    <property type="match status" value="1"/>
</dbReference>
<evidence type="ECO:0000313" key="3">
    <source>
        <dbReference type="EMBL" id="MBB5224673.1"/>
    </source>
</evidence>
<dbReference type="InterPro" id="IPR025158">
    <property type="entry name" value="Mg_chelat-rel_C"/>
</dbReference>
<dbReference type="Gene3D" id="3.30.230.10">
    <property type="match status" value="1"/>
</dbReference>
<dbReference type="PANTHER" id="PTHR32039">
    <property type="entry name" value="MAGNESIUM-CHELATASE SUBUNIT CHLI"/>
    <property type="match status" value="1"/>
</dbReference>
<dbReference type="SUPFAM" id="SSF52540">
    <property type="entry name" value="P-loop containing nucleoside triphosphate hydrolases"/>
    <property type="match status" value="1"/>
</dbReference>
<dbReference type="InterPro" id="IPR027417">
    <property type="entry name" value="P-loop_NTPase"/>
</dbReference>
<dbReference type="NCBIfam" id="TIGR00368">
    <property type="entry name" value="YifB family Mg chelatase-like AAA ATPase"/>
    <property type="match status" value="1"/>
</dbReference>
<dbReference type="InterPro" id="IPR020568">
    <property type="entry name" value="Ribosomal_Su5_D2-typ_SF"/>
</dbReference>
<dbReference type="InterPro" id="IPR004482">
    <property type="entry name" value="Mg_chelat-rel"/>
</dbReference>
<dbReference type="InterPro" id="IPR045006">
    <property type="entry name" value="CHLI-like"/>
</dbReference>